<dbReference type="RefSeq" id="WP_166507890.1">
    <property type="nucleotide sequence ID" value="NZ_CP043026.1"/>
</dbReference>
<dbReference type="AlphaFoldDB" id="A0A5B9Y5F9"/>
<evidence type="ECO:0000313" key="2">
    <source>
        <dbReference type="EMBL" id="QEH61497.1"/>
    </source>
</evidence>
<keyword evidence="1" id="KW-0812">Transmembrane</keyword>
<feature type="transmembrane region" description="Helical" evidence="1">
    <location>
        <begin position="89"/>
        <end position="111"/>
    </location>
</feature>
<dbReference type="EMBL" id="CP043026">
    <property type="protein sequence ID" value="QEH61497.1"/>
    <property type="molecule type" value="Genomic_DNA"/>
</dbReference>
<gene>
    <name evidence="2" type="ORF">SCHIN_v1c03000</name>
</gene>
<dbReference type="KEGG" id="schi:SCHIN_v1c03000"/>
<keyword evidence="1" id="KW-1133">Transmembrane helix</keyword>
<keyword evidence="1" id="KW-0472">Membrane</keyword>
<feature type="transmembrane region" description="Helical" evidence="1">
    <location>
        <begin position="20"/>
        <end position="40"/>
    </location>
</feature>
<sequence length="218" mass="26120">MEINKKAIKQADKKFKNENVYRSFIKKMIIFFFFVCLISLSDKNSLRNVICIYLAFSSYLLMKKLFIFKQDILNEVEIQRMRIVFIKKIFVFLFYSMVLYILPAWIFTFLYSDELWLTNHIFSIQFSAMWAVILFTFLIVDGLSKIKNIINIDVLALIKTVLMKVFIVSTLIEKIKRLFFLLIEKIVKKLELKNKEIFTYKNTQKLKIHKRSIEVIGF</sequence>
<protein>
    <recommendedName>
        <fullName evidence="4">Transmembrane protein</fullName>
    </recommendedName>
</protein>
<evidence type="ECO:0000256" key="1">
    <source>
        <dbReference type="SAM" id="Phobius"/>
    </source>
</evidence>
<reference evidence="2 3" key="1">
    <citation type="submission" date="2019-08" db="EMBL/GenBank/DDBJ databases">
        <title>Complete genome sequence of Spiroplasma chinense CCH (DSM 19755).</title>
        <authorList>
            <person name="Shen H.-Y."/>
            <person name="Lin Y.-C."/>
            <person name="Chou L."/>
            <person name="Kuo C.-H."/>
        </authorList>
    </citation>
    <scope>NUCLEOTIDE SEQUENCE [LARGE SCALE GENOMIC DNA]</scope>
    <source>
        <strain evidence="2 3">CCH</strain>
    </source>
</reference>
<evidence type="ECO:0000313" key="3">
    <source>
        <dbReference type="Proteomes" id="UP000323144"/>
    </source>
</evidence>
<accession>A0A5B9Y5F9</accession>
<dbReference type="Proteomes" id="UP000323144">
    <property type="component" value="Chromosome"/>
</dbReference>
<keyword evidence="3" id="KW-1185">Reference proteome</keyword>
<feature type="transmembrane region" description="Helical" evidence="1">
    <location>
        <begin position="46"/>
        <end position="68"/>
    </location>
</feature>
<name>A0A5B9Y5F9_9MOLU</name>
<feature type="transmembrane region" description="Helical" evidence="1">
    <location>
        <begin position="117"/>
        <end position="140"/>
    </location>
</feature>
<organism evidence="2 3">
    <name type="scientific">Spiroplasma chinense</name>
    <dbReference type="NCBI Taxonomy" id="216932"/>
    <lineage>
        <taxon>Bacteria</taxon>
        <taxon>Bacillati</taxon>
        <taxon>Mycoplasmatota</taxon>
        <taxon>Mollicutes</taxon>
        <taxon>Entomoplasmatales</taxon>
        <taxon>Spiroplasmataceae</taxon>
        <taxon>Spiroplasma</taxon>
    </lineage>
</organism>
<feature type="transmembrane region" description="Helical" evidence="1">
    <location>
        <begin position="152"/>
        <end position="172"/>
    </location>
</feature>
<evidence type="ECO:0008006" key="4">
    <source>
        <dbReference type="Google" id="ProtNLM"/>
    </source>
</evidence>
<proteinExistence type="predicted"/>